<gene>
    <name evidence="2" type="ORF">A3C26_01355</name>
</gene>
<feature type="transmembrane region" description="Helical" evidence="1">
    <location>
        <begin position="21"/>
        <end position="45"/>
    </location>
</feature>
<dbReference type="Proteomes" id="UP000177042">
    <property type="component" value="Unassembled WGS sequence"/>
</dbReference>
<evidence type="ECO:0000313" key="3">
    <source>
        <dbReference type="Proteomes" id="UP000177042"/>
    </source>
</evidence>
<dbReference type="AlphaFoldDB" id="A0A1F5JBZ2"/>
<protein>
    <recommendedName>
        <fullName evidence="4">Bacterial Ig-like domain-containing protein</fullName>
    </recommendedName>
</protein>
<sequence>MAYRYKNRRSTRRLTQNSKRNFIITLSLIALLLYATITWVLPFFINSLGLVKNIVNPSPKVITAPKTNATLAPPILNIPYEATNSAQINIKGYSTPKSKVKLYIDDKEKQTIETEDNGNFTFENVDLNLGTNNIYAKTIDWDNTESLPSKLIKLIYDNQKPNLILNEPEDNRVIQGDKKVKFSGKTDPDNEIFINDSRIIIDKDGNFNTEQPLNDGDNNFNIKAVGKTLNITEISRKIIYNP</sequence>
<accession>A0A1F5JBZ2</accession>
<dbReference type="EMBL" id="MFCX01000015">
    <property type="protein sequence ID" value="OGE26154.1"/>
    <property type="molecule type" value="Genomic_DNA"/>
</dbReference>
<evidence type="ECO:0000256" key="1">
    <source>
        <dbReference type="SAM" id="Phobius"/>
    </source>
</evidence>
<keyword evidence="1" id="KW-0472">Membrane</keyword>
<proteinExistence type="predicted"/>
<keyword evidence="1" id="KW-1133">Transmembrane helix</keyword>
<dbReference type="InterPro" id="IPR013783">
    <property type="entry name" value="Ig-like_fold"/>
</dbReference>
<reference evidence="2 3" key="1">
    <citation type="journal article" date="2016" name="Nat. Commun.">
        <title>Thousands of microbial genomes shed light on interconnected biogeochemical processes in an aquifer system.</title>
        <authorList>
            <person name="Anantharaman K."/>
            <person name="Brown C.T."/>
            <person name="Hug L.A."/>
            <person name="Sharon I."/>
            <person name="Castelle C.J."/>
            <person name="Probst A.J."/>
            <person name="Thomas B.C."/>
            <person name="Singh A."/>
            <person name="Wilkins M.J."/>
            <person name="Karaoz U."/>
            <person name="Brodie E.L."/>
            <person name="Williams K.H."/>
            <person name="Hubbard S.S."/>
            <person name="Banfield J.F."/>
        </authorList>
    </citation>
    <scope>NUCLEOTIDE SEQUENCE [LARGE SCALE GENOMIC DNA]</scope>
</reference>
<evidence type="ECO:0000313" key="2">
    <source>
        <dbReference type="EMBL" id="OGE26154.1"/>
    </source>
</evidence>
<evidence type="ECO:0008006" key="4">
    <source>
        <dbReference type="Google" id="ProtNLM"/>
    </source>
</evidence>
<dbReference type="Gene3D" id="2.60.40.10">
    <property type="entry name" value="Immunoglobulins"/>
    <property type="match status" value="2"/>
</dbReference>
<name>A0A1F5JBZ2_9BACT</name>
<keyword evidence="1" id="KW-0812">Transmembrane</keyword>
<comment type="caution">
    <text evidence="2">The sequence shown here is derived from an EMBL/GenBank/DDBJ whole genome shotgun (WGS) entry which is preliminary data.</text>
</comment>
<organism evidence="2 3">
    <name type="scientific">Candidatus Daviesbacteria bacterium RIFCSPHIGHO2_02_FULL_39_12</name>
    <dbReference type="NCBI Taxonomy" id="1797770"/>
    <lineage>
        <taxon>Bacteria</taxon>
        <taxon>Candidatus Daviesiibacteriota</taxon>
    </lineage>
</organism>